<evidence type="ECO:0000313" key="2">
    <source>
        <dbReference type="EMBL" id="MBW0461578.1"/>
    </source>
</evidence>
<comment type="caution">
    <text evidence="2">The sequence shown here is derived from an EMBL/GenBank/DDBJ whole genome shotgun (WGS) entry which is preliminary data.</text>
</comment>
<gene>
    <name evidence="2" type="ORF">O181_001293</name>
</gene>
<name>A0A9Q3BAH5_9BASI</name>
<dbReference type="AlphaFoldDB" id="A0A9Q3BAH5"/>
<reference evidence="2" key="1">
    <citation type="submission" date="2021-03" db="EMBL/GenBank/DDBJ databases">
        <title>Draft genome sequence of rust myrtle Austropuccinia psidii MF-1, a brazilian biotype.</title>
        <authorList>
            <person name="Quecine M.C."/>
            <person name="Pachon D.M.R."/>
            <person name="Bonatelli M.L."/>
            <person name="Correr F.H."/>
            <person name="Franceschini L.M."/>
            <person name="Leite T.F."/>
            <person name="Margarido G.R.A."/>
            <person name="Almeida C.A."/>
            <person name="Ferrarezi J.A."/>
            <person name="Labate C.A."/>
        </authorList>
    </citation>
    <scope>NUCLEOTIDE SEQUENCE</scope>
    <source>
        <strain evidence="2">MF-1</strain>
    </source>
</reference>
<evidence type="ECO:0000313" key="3">
    <source>
        <dbReference type="Proteomes" id="UP000765509"/>
    </source>
</evidence>
<evidence type="ECO:0000256" key="1">
    <source>
        <dbReference type="SAM" id="MobiDB-lite"/>
    </source>
</evidence>
<feature type="compositionally biased region" description="Basic and acidic residues" evidence="1">
    <location>
        <begin position="127"/>
        <end position="145"/>
    </location>
</feature>
<keyword evidence="3" id="KW-1185">Reference proteome</keyword>
<feature type="region of interest" description="Disordered" evidence="1">
    <location>
        <begin position="108"/>
        <end position="145"/>
    </location>
</feature>
<proteinExistence type="predicted"/>
<protein>
    <submittedName>
        <fullName evidence="2">Uncharacterized protein</fullName>
    </submittedName>
</protein>
<dbReference type="EMBL" id="AVOT02000185">
    <property type="protein sequence ID" value="MBW0461578.1"/>
    <property type="molecule type" value="Genomic_DNA"/>
</dbReference>
<sequence>MRNHKTLTKIPGELDNAIKCRCNQSCTLDDISNTLKDIRKRKNIVQYSPYKSSSFKEKHPFRVKIKDKPKEGVAEVINKKCSFHSCGSTDDYANNCPKAKKEVYAIVQFPEQESPTEDSESNSMGDSIREHSGDDQDPKEECLVE</sequence>
<accession>A0A9Q3BAH5</accession>
<dbReference type="Proteomes" id="UP000765509">
    <property type="component" value="Unassembled WGS sequence"/>
</dbReference>
<organism evidence="2 3">
    <name type="scientific">Austropuccinia psidii MF-1</name>
    <dbReference type="NCBI Taxonomy" id="1389203"/>
    <lineage>
        <taxon>Eukaryota</taxon>
        <taxon>Fungi</taxon>
        <taxon>Dikarya</taxon>
        <taxon>Basidiomycota</taxon>
        <taxon>Pucciniomycotina</taxon>
        <taxon>Pucciniomycetes</taxon>
        <taxon>Pucciniales</taxon>
        <taxon>Sphaerophragmiaceae</taxon>
        <taxon>Austropuccinia</taxon>
    </lineage>
</organism>